<dbReference type="Pfam" id="PF17748">
    <property type="entry name" value="VID27_N"/>
    <property type="match status" value="1"/>
</dbReference>
<keyword evidence="5" id="KW-1185">Reference proteome</keyword>
<proteinExistence type="predicted"/>
<name>A0A0L6V5E0_9BASI</name>
<feature type="region of interest" description="Disordered" evidence="1">
    <location>
        <begin position="255"/>
        <end position="303"/>
    </location>
</feature>
<evidence type="ECO:0008006" key="6">
    <source>
        <dbReference type="Google" id="ProtNLM"/>
    </source>
</evidence>
<feature type="region of interest" description="Disordered" evidence="1">
    <location>
        <begin position="340"/>
        <end position="453"/>
    </location>
</feature>
<reference evidence="4 5" key="1">
    <citation type="submission" date="2015-08" db="EMBL/GenBank/DDBJ databases">
        <title>Next Generation Sequencing and Analysis of the Genome of Puccinia sorghi L Schw, the Causal Agent of Maize Common Rust.</title>
        <authorList>
            <person name="Rochi L."/>
            <person name="Burguener G."/>
            <person name="Darino M."/>
            <person name="Turjanski A."/>
            <person name="Kreff E."/>
            <person name="Dieguez M.J."/>
            <person name="Sacco F."/>
        </authorList>
    </citation>
    <scope>NUCLEOTIDE SEQUENCE [LARGE SCALE GENOMIC DNA]</scope>
    <source>
        <strain evidence="4 5">RO10H11247</strain>
    </source>
</reference>
<organism evidence="4 5">
    <name type="scientific">Puccinia sorghi</name>
    <dbReference type="NCBI Taxonomy" id="27349"/>
    <lineage>
        <taxon>Eukaryota</taxon>
        <taxon>Fungi</taxon>
        <taxon>Dikarya</taxon>
        <taxon>Basidiomycota</taxon>
        <taxon>Pucciniomycotina</taxon>
        <taxon>Pucciniomycetes</taxon>
        <taxon>Pucciniales</taxon>
        <taxon>Pucciniaceae</taxon>
        <taxon>Puccinia</taxon>
    </lineage>
</organism>
<feature type="compositionally biased region" description="Polar residues" evidence="1">
    <location>
        <begin position="277"/>
        <end position="292"/>
    </location>
</feature>
<dbReference type="PANTHER" id="PTHR31913:SF0">
    <property type="entry name" value="VACUOLAR IMPORT AND DEGRADATION PROTEIN 27"/>
    <property type="match status" value="1"/>
</dbReference>
<feature type="compositionally biased region" description="Acidic residues" evidence="1">
    <location>
        <begin position="641"/>
        <end position="663"/>
    </location>
</feature>
<dbReference type="STRING" id="27349.A0A0L6V5E0"/>
<evidence type="ECO:0000313" key="4">
    <source>
        <dbReference type="EMBL" id="KNZ56011.1"/>
    </source>
</evidence>
<protein>
    <recommendedName>
        <fullName evidence="6">Vacuolar import and degradation protein 27</fullName>
    </recommendedName>
</protein>
<accession>A0A0L6V5E0</accession>
<evidence type="ECO:0000313" key="5">
    <source>
        <dbReference type="Proteomes" id="UP000037035"/>
    </source>
</evidence>
<dbReference type="OrthoDB" id="10251113at2759"/>
<dbReference type="InterPro" id="IPR040979">
    <property type="entry name" value="Vid27_N"/>
</dbReference>
<dbReference type="AlphaFoldDB" id="A0A0L6V5E0"/>
<feature type="compositionally biased region" description="Basic and acidic residues" evidence="1">
    <location>
        <begin position="419"/>
        <end position="432"/>
    </location>
</feature>
<dbReference type="Proteomes" id="UP000037035">
    <property type="component" value="Unassembled WGS sequence"/>
</dbReference>
<feature type="region of interest" description="Disordered" evidence="1">
    <location>
        <begin position="638"/>
        <end position="663"/>
    </location>
</feature>
<dbReference type="PANTHER" id="PTHR31913">
    <property type="entry name" value="VACUOLAR IMPORT AND DEGRADATION PROTEIN 27"/>
    <property type="match status" value="1"/>
</dbReference>
<feature type="compositionally biased region" description="Low complexity" evidence="1">
    <location>
        <begin position="437"/>
        <end position="449"/>
    </location>
</feature>
<dbReference type="VEuPathDB" id="FungiDB:VP01_251g3"/>
<dbReference type="InterPro" id="IPR040458">
    <property type="entry name" value="Vid27"/>
</dbReference>
<dbReference type="GO" id="GO:0005634">
    <property type="term" value="C:nucleus"/>
    <property type="evidence" value="ECO:0007669"/>
    <property type="project" value="TreeGrafter"/>
</dbReference>
<gene>
    <name evidence="4" type="ORF">VP01_251g3</name>
</gene>
<dbReference type="GO" id="GO:0005737">
    <property type="term" value="C:cytoplasm"/>
    <property type="evidence" value="ECO:0007669"/>
    <property type="project" value="TreeGrafter"/>
</dbReference>
<evidence type="ECO:0000259" key="3">
    <source>
        <dbReference type="Pfam" id="PF17748"/>
    </source>
</evidence>
<dbReference type="EMBL" id="LAVV01007414">
    <property type="protein sequence ID" value="KNZ56011.1"/>
    <property type="molecule type" value="Genomic_DNA"/>
</dbReference>
<feature type="compositionally biased region" description="Polar residues" evidence="1">
    <location>
        <begin position="375"/>
        <end position="393"/>
    </location>
</feature>
<feature type="domain" description="Vid27 N-terminal" evidence="3">
    <location>
        <begin position="62"/>
        <end position="220"/>
    </location>
</feature>
<feature type="domain" description="Vacuolar import/degradation Vid27 C-terminal" evidence="2">
    <location>
        <begin position="700"/>
        <end position="1059"/>
    </location>
</feature>
<dbReference type="Pfam" id="PF08553">
    <property type="entry name" value="VID27"/>
    <property type="match status" value="1"/>
</dbReference>
<comment type="caution">
    <text evidence="4">The sequence shown here is derived from an EMBL/GenBank/DDBJ whole genome shotgun (WGS) entry which is preliminary data.</text>
</comment>
<sequence>MRSRDGSSLFGCDDLPRAVFRTAHTKLPNMLSASLELPPPQKVSHLCSVPPIFKESTPEGTLELISLPAGRLNIIRPKHSTKVQKECIYLEGELVLRRTSLPFHYQLVIKRLGEDTEEPFENEDVLEDDYEKAFLLAVPLDFRMYEAVDESDEEERLTIAFSWLDLSSPESFERFEFVISSQREDCSLSEVERVVDVVTQCIWEDENEKDSSEAPEEELVAIKQRSAITSTIHSLSSPSFEFRLPPPLAEITFPAQSSRVIRAPSASPSDDSDVEQSADTTLDFSQSSQVSLAPSVPNDHADVNKSLEMHPDEAAKAVQQDYENDSDSSADEIVNQLRGTSLADKPKGQSASVPIHGTSLGTPSRTQEKHPVSPSPQATGTSSTTYPASSAKVQSPAPLTKRVPYPSIVPAKSPILTSRSRESTPERKHEDNPSIPASPSADSQANSSSLTDRQQDLEAAQDCELLPHPPVREVEDESSDPLTVSAWESICDLYLFDPAVATFNKHELGVMAQLWVSAPDNPRQDICWLTVSGKPRDPTEDPTIISTAIGDDKCLHNLNFSSGTIFFNYNYSLPGSEDTEVKTWALRFRDDDVTRDQYTAAQEAFAKALYDREHGLGSYEAQDRANKEWSRLTYGVAIEGGPDEEDDAQSDGPEEAEEDEEEGQWMLQLPFKKDWAIYASSDDEDNAQLREFRSKQSGPKNSCSAIGVHENLTAVTRDNMVGIFMNESTSDQKLNNSTHVAYMQSLRFMATIPELKTPDGTRNLQPVKVMMHAQDSVLVIQDALNQNGLYKCDLTRGQVVEEWKTNQEETLQDFFHRVKVSPTVAESTLLGTSRKAIFEIDPRLSGRQVGAIKEYKTDVDFSCGTTTASGQVAIGSNKGIVRLYIDKIGGAAKAELPQGRNPILHLDVTNSGRYVVATCQTYLLLFDVQHNDGKLGFEKRFLQTEKPKAVRVEITPEHQAQIAGEKIPFCFKGAKFNRGDGNVEKNIVTSIGPYIITFDLKSILNNRTKYTVKRYQENVVADNFRWNHDKDIVVTLESDVILEKRTRLSKPTRESIIGSVDVNQSPAARRTIRTGRSTMGVVQEWDE</sequence>
<evidence type="ECO:0000259" key="2">
    <source>
        <dbReference type="Pfam" id="PF08553"/>
    </source>
</evidence>
<dbReference type="InterPro" id="IPR013863">
    <property type="entry name" value="VID27_C"/>
</dbReference>
<evidence type="ECO:0000256" key="1">
    <source>
        <dbReference type="SAM" id="MobiDB-lite"/>
    </source>
</evidence>